<accession>A0A1J4KYQ6</accession>
<feature type="transmembrane region" description="Helical" evidence="2">
    <location>
        <begin position="1285"/>
        <end position="1309"/>
    </location>
</feature>
<keyword evidence="2" id="KW-0472">Membrane</keyword>
<protein>
    <submittedName>
        <fullName evidence="3">Uncharacterized protein</fullName>
    </submittedName>
</protein>
<evidence type="ECO:0000256" key="2">
    <source>
        <dbReference type="SAM" id="Phobius"/>
    </source>
</evidence>
<evidence type="ECO:0000313" key="4">
    <source>
        <dbReference type="Proteomes" id="UP000179807"/>
    </source>
</evidence>
<keyword evidence="2" id="KW-0812">Transmembrane</keyword>
<dbReference type="Proteomes" id="UP000179807">
    <property type="component" value="Unassembled WGS sequence"/>
</dbReference>
<proteinExistence type="predicted"/>
<dbReference type="EMBL" id="MLAK01000112">
    <property type="protein sequence ID" value="OHT16387.1"/>
    <property type="molecule type" value="Genomic_DNA"/>
</dbReference>
<dbReference type="Gene3D" id="1.20.5.930">
    <property type="entry name" value="Bicelle-embedded integrin alpha(iib) transmembrane segment"/>
    <property type="match status" value="1"/>
</dbReference>
<evidence type="ECO:0000313" key="3">
    <source>
        <dbReference type="EMBL" id="OHT16387.1"/>
    </source>
</evidence>
<dbReference type="GeneID" id="94831826"/>
<comment type="caution">
    <text evidence="3">The sequence shown here is derived from an EMBL/GenBank/DDBJ whole genome shotgun (WGS) entry which is preliminary data.</text>
</comment>
<keyword evidence="4" id="KW-1185">Reference proteome</keyword>
<dbReference type="VEuPathDB" id="TrichDB:TRFO_13247"/>
<feature type="compositionally biased region" description="Polar residues" evidence="1">
    <location>
        <begin position="1075"/>
        <end position="1089"/>
    </location>
</feature>
<feature type="region of interest" description="Disordered" evidence="1">
    <location>
        <begin position="1075"/>
        <end position="1095"/>
    </location>
</feature>
<reference evidence="3" key="1">
    <citation type="submission" date="2016-10" db="EMBL/GenBank/DDBJ databases">
        <authorList>
            <person name="Benchimol M."/>
            <person name="Almeida L.G."/>
            <person name="Vasconcelos A.T."/>
            <person name="Perreira-Neves A."/>
            <person name="Rosa I.A."/>
            <person name="Tasca T."/>
            <person name="Bogo M.R."/>
            <person name="de Souza W."/>
        </authorList>
    </citation>
    <scope>NUCLEOTIDE SEQUENCE [LARGE SCALE GENOMIC DNA]</scope>
    <source>
        <strain evidence="3">K</strain>
    </source>
</reference>
<evidence type="ECO:0000256" key="1">
    <source>
        <dbReference type="SAM" id="MobiDB-lite"/>
    </source>
</evidence>
<organism evidence="3 4">
    <name type="scientific">Tritrichomonas foetus</name>
    <dbReference type="NCBI Taxonomy" id="1144522"/>
    <lineage>
        <taxon>Eukaryota</taxon>
        <taxon>Metamonada</taxon>
        <taxon>Parabasalia</taxon>
        <taxon>Tritrichomonadida</taxon>
        <taxon>Tritrichomonadidae</taxon>
        <taxon>Tritrichomonas</taxon>
    </lineage>
</organism>
<keyword evidence="2" id="KW-1133">Transmembrane helix</keyword>
<name>A0A1J4KYQ6_9EUKA</name>
<dbReference type="RefSeq" id="XP_068369523.1">
    <property type="nucleotide sequence ID" value="XM_068497122.1"/>
</dbReference>
<gene>
    <name evidence="3" type="ORF">TRFO_13247</name>
</gene>
<sequence length="1322" mass="148098">MYLFYLISCVSAFNFTISYDGTVFPQESFTAEFVKENIGQSSVLNLIQENEDELDVSINIDGFDSHLTINLFTVWNAPRVPTLTVQTMISSYVNTTVLPKIYASDFNVIIQNLDSKSEYNIISTRGIYALSIKSGDSRSLQIFSDIPNHHSSISTPDIPQIIGDCILSAHLIDIFYRTDPIDSYTLTLEPLLMFERYYYSNGETSDKYHLITEVEVIFSSSVSIVYGKRKITYTFSNGKTLTLITTSERVQVTNRISDESSVTCENNIDGKDLIVPCIQSYNSWTEGSTITGNWPTNLVYKFPRIYLGNGSYISSHSIYERGVSGTVLFGAQNFPVQNNMWSNMNAHLMLISKNSSIVGSFIPDNLTLTLKDNSDTSFYIIGKVRTEDYDRCYTQNDGSNICYRHYTQIKTTSTKLTIYVSEAVGKVNVTGGAKLIVNTINNIDQEIKNQVLDLSPSGKLIIPYTIDYSDIEDSFEDIYNDYEQKNPFPEESSIVSEYWNYFINFAKDNSVALGDSMESLGMSFPKITINPQSLASGQKNKLEIRRLDYPAAALYSLNLNKEREVFCTNTGTLDLSQWEVTVGKDIIQGIINSFSEEGDTFDYDAYIPKMKDTTIEGETVLMNDKKCIGFKTTKMPNSTFEIIVYTQNTTYLEILDKISIISVLKGDLSVKSVLKNPNSRNIFLMVLDNTTNTPIDMTGLNEEANIFCFGAPLSVIDDTLDFIQKIVDIGEDYDHENSTMTEEEYNDLVYSEVRKYISKYNTLSPKASIKIGRIQTLMTLLVDLTGDSLECSTLVTFLSKLTFKEFNSATTITESVTYSMMKSYSFNNLILLPISIDPPNLFVVDRIQFNDKDWTLRNSKGYLDDVVEQFKVTPTTYTIDVEKVKNLVVYSMTDNIDFNIPETITTSKITGAGITTDFTTLTVRDFPGMFTLEDSSNHKKPHFSFMNDLTSIGQKVFNRFISVFGKSNMRLLEDEEEGTKTTTVTFSGAWNKITEVVGEMPIDAGSNSIIVKNIPNSVMQVLDIKAKNDINLEPESKTTEFAKAQIIQTVGKKYIFPAGQTVTFSNITFTNSKGKTSGELESTGGTSNSDNEETGTEEEIYGLTLIIGDKESEIQTKDLLITKATIVYLSSKLILSNSLELGPEAELYVNSLEAKDTKLILNYQLSSNFGTFPTLYNPTTIILTYVGEGLSIDDTIDYSKYLGQIKPIRAFETQEECQTWKDKVAFSSNYQDFDGSTSLIQSICYQEKDSNQIFLSINVTSVPSDQLLPDDLAPNEKPTEKNIPIGAIIGGVVGGVALIAIIGIVVWYFGFHKKKSQVQNAK</sequence>